<dbReference type="Pfam" id="PF13561">
    <property type="entry name" value="adh_short_C2"/>
    <property type="match status" value="1"/>
</dbReference>
<comment type="similarity">
    <text evidence="1">Belongs to the short-chain dehydrogenases/reductases (SDR) family.</text>
</comment>
<evidence type="ECO:0000313" key="4">
    <source>
        <dbReference type="EMBL" id="SHH08559.1"/>
    </source>
</evidence>
<dbReference type="SUPFAM" id="SSF51735">
    <property type="entry name" value="NAD(P)-binding Rossmann-fold domains"/>
    <property type="match status" value="1"/>
</dbReference>
<dbReference type="PRINTS" id="PR00081">
    <property type="entry name" value="GDHRDH"/>
</dbReference>
<dbReference type="InterPro" id="IPR002347">
    <property type="entry name" value="SDR_fam"/>
</dbReference>
<protein>
    <submittedName>
        <fullName evidence="4">3-oxoacyl-[acyl-carrier protein] reductase</fullName>
    </submittedName>
</protein>
<dbReference type="Gene3D" id="3.40.50.720">
    <property type="entry name" value="NAD(P)-binding Rossmann-like Domain"/>
    <property type="match status" value="1"/>
</dbReference>
<dbReference type="GO" id="GO:0032787">
    <property type="term" value="P:monocarboxylic acid metabolic process"/>
    <property type="evidence" value="ECO:0007669"/>
    <property type="project" value="UniProtKB-ARBA"/>
</dbReference>
<keyword evidence="2" id="KW-0560">Oxidoreductase</keyword>
<evidence type="ECO:0000256" key="3">
    <source>
        <dbReference type="ARBA" id="ARBA00023221"/>
    </source>
</evidence>
<keyword evidence="5" id="KW-1185">Reference proteome</keyword>
<gene>
    <name evidence="4" type="ORF">SAMN04488530_11816</name>
</gene>
<organism evidence="4 5">
    <name type="scientific">Asaccharospora irregularis DSM 2635</name>
    <dbReference type="NCBI Taxonomy" id="1121321"/>
    <lineage>
        <taxon>Bacteria</taxon>
        <taxon>Bacillati</taxon>
        <taxon>Bacillota</taxon>
        <taxon>Clostridia</taxon>
        <taxon>Peptostreptococcales</taxon>
        <taxon>Peptostreptococcaceae</taxon>
        <taxon>Asaccharospora</taxon>
    </lineage>
</organism>
<dbReference type="PRINTS" id="PR00080">
    <property type="entry name" value="SDRFAMILY"/>
</dbReference>
<dbReference type="InterPro" id="IPR036291">
    <property type="entry name" value="NAD(P)-bd_dom_sf"/>
</dbReference>
<keyword evidence="3" id="KW-0753">Steroid metabolism</keyword>
<dbReference type="PROSITE" id="PS00061">
    <property type="entry name" value="ADH_SHORT"/>
    <property type="match status" value="1"/>
</dbReference>
<dbReference type="NCBIfam" id="NF047420">
    <property type="entry name" value="EF_P_mod_YmfI"/>
    <property type="match status" value="1"/>
</dbReference>
<reference evidence="5" key="1">
    <citation type="submission" date="2016-11" db="EMBL/GenBank/DDBJ databases">
        <authorList>
            <person name="Varghese N."/>
            <person name="Submissions S."/>
        </authorList>
    </citation>
    <scope>NUCLEOTIDE SEQUENCE [LARGE SCALE GENOMIC DNA]</scope>
    <source>
        <strain evidence="5">DSM 2635</strain>
    </source>
</reference>
<evidence type="ECO:0000256" key="1">
    <source>
        <dbReference type="ARBA" id="ARBA00006484"/>
    </source>
</evidence>
<dbReference type="InterPro" id="IPR020904">
    <property type="entry name" value="Sc_DH/Rdtase_CS"/>
</dbReference>
<sequence>MENKVVLITGASRGIGKATATLFAKKGYHTVINYNKSEREAVELFNNLKQQGLSVRLFKADVSKRNEVNAMINYCIGEFERIDVLINNAGISTDALFTDITDEQWDQMMGINLNGVFYCTQKCLQYMISQKSGKIINMSSIWGIVGGSCEVHYSTSKAAIIGMTKALAKEVGPSNIQVNCIAPGVIQTDMIGSVDNYTLDVLKEETPLMRLGTPDDIANVALFLASESSDFITGQVISPNGGMVIY</sequence>
<dbReference type="GO" id="GO:0008202">
    <property type="term" value="P:steroid metabolic process"/>
    <property type="evidence" value="ECO:0007669"/>
    <property type="project" value="UniProtKB-KW"/>
</dbReference>
<dbReference type="RefSeq" id="WP_073126336.1">
    <property type="nucleotide sequence ID" value="NZ_BAABCH010000095.1"/>
</dbReference>
<dbReference type="NCBIfam" id="NF005559">
    <property type="entry name" value="PRK07231.1"/>
    <property type="match status" value="1"/>
</dbReference>
<accession>A0A1M5Q4A5</accession>
<dbReference type="STRING" id="1121321.SAMN04488530_11816"/>
<proteinExistence type="inferred from homology"/>
<dbReference type="OrthoDB" id="9803333at2"/>
<dbReference type="AlphaFoldDB" id="A0A1M5Q4A5"/>
<dbReference type="InterPro" id="IPR050259">
    <property type="entry name" value="SDR"/>
</dbReference>
<evidence type="ECO:0000256" key="2">
    <source>
        <dbReference type="ARBA" id="ARBA00023002"/>
    </source>
</evidence>
<dbReference type="EMBL" id="FQWX01000018">
    <property type="protein sequence ID" value="SHH08559.1"/>
    <property type="molecule type" value="Genomic_DNA"/>
</dbReference>
<keyword evidence="3" id="KW-0443">Lipid metabolism</keyword>
<dbReference type="NCBIfam" id="NF009466">
    <property type="entry name" value="PRK12826.1-2"/>
    <property type="match status" value="1"/>
</dbReference>
<dbReference type="PANTHER" id="PTHR42879:SF2">
    <property type="entry name" value="3-OXOACYL-[ACYL-CARRIER-PROTEIN] REDUCTASE FABG"/>
    <property type="match status" value="1"/>
</dbReference>
<name>A0A1M5Q4A5_9FIRM</name>
<evidence type="ECO:0000313" key="5">
    <source>
        <dbReference type="Proteomes" id="UP000243255"/>
    </source>
</evidence>
<dbReference type="Proteomes" id="UP000243255">
    <property type="component" value="Unassembled WGS sequence"/>
</dbReference>
<dbReference type="PANTHER" id="PTHR42879">
    <property type="entry name" value="3-OXOACYL-(ACYL-CARRIER-PROTEIN) REDUCTASE"/>
    <property type="match status" value="1"/>
</dbReference>
<dbReference type="FunFam" id="3.40.50.720:FF:000173">
    <property type="entry name" value="3-oxoacyl-[acyl-carrier protein] reductase"/>
    <property type="match status" value="1"/>
</dbReference>
<dbReference type="GO" id="GO:0016491">
    <property type="term" value="F:oxidoreductase activity"/>
    <property type="evidence" value="ECO:0007669"/>
    <property type="project" value="UniProtKB-KW"/>
</dbReference>